<organism evidence="1 2">
    <name type="scientific">Actinomadura rubrobrunea</name>
    <dbReference type="NCBI Taxonomy" id="115335"/>
    <lineage>
        <taxon>Bacteria</taxon>
        <taxon>Bacillati</taxon>
        <taxon>Actinomycetota</taxon>
        <taxon>Actinomycetes</taxon>
        <taxon>Streptosporangiales</taxon>
        <taxon>Thermomonosporaceae</taxon>
        <taxon>Actinomadura</taxon>
    </lineage>
</organism>
<reference evidence="1" key="1">
    <citation type="submission" date="2023-02" db="EMBL/GenBank/DDBJ databases">
        <title>Actinomadura rubrobrunea NBRC 14622.</title>
        <authorList>
            <person name="Ichikawa N."/>
            <person name="Sato H."/>
            <person name="Tonouchi N."/>
        </authorList>
    </citation>
    <scope>NUCLEOTIDE SEQUENCE</scope>
    <source>
        <strain evidence="1">NBRC 14622</strain>
    </source>
</reference>
<keyword evidence="2" id="KW-1185">Reference proteome</keyword>
<name>A0A9W6UZX2_9ACTN</name>
<evidence type="ECO:0000313" key="1">
    <source>
        <dbReference type="EMBL" id="GLW67652.1"/>
    </source>
</evidence>
<dbReference type="RefSeq" id="WP_281179292.1">
    <property type="nucleotide sequence ID" value="NZ_BSRZ01000030.1"/>
</dbReference>
<sequence>MSDAVLALALREAVAAGRLRLYVRIGERSAPFEASDASSIMLRS</sequence>
<gene>
    <name evidence="1" type="ORF">Arub01_58950</name>
</gene>
<comment type="caution">
    <text evidence="1">The sequence shown here is derived from an EMBL/GenBank/DDBJ whole genome shotgun (WGS) entry which is preliminary data.</text>
</comment>
<proteinExistence type="predicted"/>
<dbReference type="Proteomes" id="UP001165124">
    <property type="component" value="Unassembled WGS sequence"/>
</dbReference>
<evidence type="ECO:0000313" key="2">
    <source>
        <dbReference type="Proteomes" id="UP001165124"/>
    </source>
</evidence>
<dbReference type="EMBL" id="BSRZ01000030">
    <property type="protein sequence ID" value="GLW67652.1"/>
    <property type="molecule type" value="Genomic_DNA"/>
</dbReference>
<accession>A0A9W6UZX2</accession>
<protein>
    <submittedName>
        <fullName evidence="1">Uncharacterized protein</fullName>
    </submittedName>
</protein>
<dbReference type="AlphaFoldDB" id="A0A9W6UZX2"/>